<feature type="transmembrane region" description="Helical" evidence="6">
    <location>
        <begin position="178"/>
        <end position="201"/>
    </location>
</feature>
<keyword evidence="3 6" id="KW-1133">Transmembrane helix</keyword>
<accession>A0AA38RGF4</accession>
<dbReference type="PANTHER" id="PTHR23502:SF4">
    <property type="entry name" value="MAJOR FACILITATOR SUPERFAMILY (MFS) PROFILE DOMAIN-CONTAINING PROTEIN-RELATED"/>
    <property type="match status" value="1"/>
</dbReference>
<dbReference type="InterPro" id="IPR036259">
    <property type="entry name" value="MFS_trans_sf"/>
</dbReference>
<evidence type="ECO:0000256" key="1">
    <source>
        <dbReference type="ARBA" id="ARBA00004141"/>
    </source>
</evidence>
<dbReference type="Pfam" id="PF07690">
    <property type="entry name" value="MFS_1"/>
    <property type="match status" value="1"/>
</dbReference>
<evidence type="ECO:0000256" key="5">
    <source>
        <dbReference type="SAM" id="MobiDB-lite"/>
    </source>
</evidence>
<evidence type="ECO:0000313" key="7">
    <source>
        <dbReference type="EMBL" id="KAJ9145292.1"/>
    </source>
</evidence>
<feature type="transmembrane region" description="Helical" evidence="6">
    <location>
        <begin position="148"/>
        <end position="171"/>
    </location>
</feature>
<proteinExistence type="predicted"/>
<name>A0AA38RGF4_9PEZI</name>
<dbReference type="PANTHER" id="PTHR23502">
    <property type="entry name" value="MAJOR FACILITATOR SUPERFAMILY"/>
    <property type="match status" value="1"/>
</dbReference>
<feature type="transmembrane region" description="Helical" evidence="6">
    <location>
        <begin position="115"/>
        <end position="136"/>
    </location>
</feature>
<organism evidence="7 8">
    <name type="scientific">Pleurostoma richardsiae</name>
    <dbReference type="NCBI Taxonomy" id="41990"/>
    <lineage>
        <taxon>Eukaryota</taxon>
        <taxon>Fungi</taxon>
        <taxon>Dikarya</taxon>
        <taxon>Ascomycota</taxon>
        <taxon>Pezizomycotina</taxon>
        <taxon>Sordariomycetes</taxon>
        <taxon>Sordariomycetidae</taxon>
        <taxon>Calosphaeriales</taxon>
        <taxon>Pleurostomataceae</taxon>
        <taxon>Pleurostoma</taxon>
    </lineage>
</organism>
<gene>
    <name evidence="7" type="ORF">NKR23_g5329</name>
</gene>
<keyword evidence="8" id="KW-1185">Reference proteome</keyword>
<feature type="transmembrane region" description="Helical" evidence="6">
    <location>
        <begin position="499"/>
        <end position="520"/>
    </location>
</feature>
<feature type="transmembrane region" description="Helical" evidence="6">
    <location>
        <begin position="207"/>
        <end position="227"/>
    </location>
</feature>
<keyword evidence="2 6" id="KW-0812">Transmembrane</keyword>
<evidence type="ECO:0000256" key="3">
    <source>
        <dbReference type="ARBA" id="ARBA00022989"/>
    </source>
</evidence>
<evidence type="ECO:0000256" key="2">
    <source>
        <dbReference type="ARBA" id="ARBA00022692"/>
    </source>
</evidence>
<dbReference type="SUPFAM" id="SSF103473">
    <property type="entry name" value="MFS general substrate transporter"/>
    <property type="match status" value="1"/>
</dbReference>
<dbReference type="GO" id="GO:0022857">
    <property type="term" value="F:transmembrane transporter activity"/>
    <property type="evidence" value="ECO:0007669"/>
    <property type="project" value="InterPro"/>
</dbReference>
<dbReference type="GO" id="GO:0005886">
    <property type="term" value="C:plasma membrane"/>
    <property type="evidence" value="ECO:0007669"/>
    <property type="project" value="TreeGrafter"/>
</dbReference>
<keyword evidence="4 6" id="KW-0472">Membrane</keyword>
<evidence type="ECO:0000256" key="4">
    <source>
        <dbReference type="ARBA" id="ARBA00023136"/>
    </source>
</evidence>
<evidence type="ECO:0000256" key="6">
    <source>
        <dbReference type="SAM" id="Phobius"/>
    </source>
</evidence>
<dbReference type="EMBL" id="JANBVO010000014">
    <property type="protein sequence ID" value="KAJ9145292.1"/>
    <property type="molecule type" value="Genomic_DNA"/>
</dbReference>
<dbReference type="Proteomes" id="UP001174694">
    <property type="component" value="Unassembled WGS sequence"/>
</dbReference>
<dbReference type="AlphaFoldDB" id="A0AA38RGF4"/>
<feature type="transmembrane region" description="Helical" evidence="6">
    <location>
        <begin position="432"/>
        <end position="457"/>
    </location>
</feature>
<feature type="transmembrane region" description="Helical" evidence="6">
    <location>
        <begin position="403"/>
        <end position="426"/>
    </location>
</feature>
<comment type="caution">
    <text evidence="7">The sequence shown here is derived from an EMBL/GenBank/DDBJ whole genome shotgun (WGS) entry which is preliminary data.</text>
</comment>
<feature type="region of interest" description="Disordered" evidence="5">
    <location>
        <begin position="250"/>
        <end position="282"/>
    </location>
</feature>
<protein>
    <submittedName>
        <fullName evidence="7">Major facilitator superfamily domain, general substrate transporter</fullName>
    </submittedName>
</protein>
<sequence>MGLGVLEPKAKGQKVPGTVYVERETEHLRHLTANLKHGTGRYENVVLVPQPSDSPNDPLNWPHRKKVVVSWLLCLGAGLASGTSQFLNPAHTHISKLIAAILTTPLARIYGKRPVLIVLIGSAILGVIGYSTLLSHSTNIKYIWAGRAIWGASSSGIEYLVSSSVGDLFFVHQRGFHLSLWHVALSAGNSIGQVIAAQIVSGQSYQWAFRYAVILMSAYVLILFFFVPETAYKRASKYDNDVREILADEAGDQQGSSDQEENGEPPASAEKPGGRIDVTEEGGVPVQEKPETYLQSLRLYRGRLSKENYFRSILSPLATLLLPGVAWAAYSYACAVAFSIAISVSLSSIFTAAPYHFATSAVGLAVLSPFVGDILGNLIPGPIADWIVVSMSRRNNGVYEPEFRNLLCIPALIAGLAGYWGFGLAIYHRVHWFAPVFFFGLSGFAGQVLSLISNTYLLDCHRKYAQDGYAVVTLAKGVLTFVVGYFVNQWLAESGLIQVFFIIGMIHGIGCIWGLVLYVYGKRIRLVVHNSEFINDALRWCGNKE</sequence>
<dbReference type="InterPro" id="IPR011701">
    <property type="entry name" value="MFS"/>
</dbReference>
<dbReference type="Gene3D" id="1.20.1250.20">
    <property type="entry name" value="MFS general substrate transporter like domains"/>
    <property type="match status" value="1"/>
</dbReference>
<feature type="transmembrane region" description="Helical" evidence="6">
    <location>
        <begin position="469"/>
        <end position="487"/>
    </location>
</feature>
<reference evidence="7" key="1">
    <citation type="submission" date="2022-07" db="EMBL/GenBank/DDBJ databases">
        <title>Fungi with potential for degradation of polypropylene.</title>
        <authorList>
            <person name="Gostincar C."/>
        </authorList>
    </citation>
    <scope>NUCLEOTIDE SEQUENCE</scope>
    <source>
        <strain evidence="7">EXF-13308</strain>
    </source>
</reference>
<comment type="subcellular location">
    <subcellularLocation>
        <location evidence="1">Membrane</location>
        <topology evidence="1">Multi-pass membrane protein</topology>
    </subcellularLocation>
</comment>
<evidence type="ECO:0000313" key="8">
    <source>
        <dbReference type="Proteomes" id="UP001174694"/>
    </source>
</evidence>